<proteinExistence type="predicted"/>
<organism evidence="2 3">
    <name type="scientific">Pyrrhoderma noxium</name>
    <dbReference type="NCBI Taxonomy" id="2282107"/>
    <lineage>
        <taxon>Eukaryota</taxon>
        <taxon>Fungi</taxon>
        <taxon>Dikarya</taxon>
        <taxon>Basidiomycota</taxon>
        <taxon>Agaricomycotina</taxon>
        <taxon>Agaricomycetes</taxon>
        <taxon>Hymenochaetales</taxon>
        <taxon>Hymenochaetaceae</taxon>
        <taxon>Pyrrhoderma</taxon>
    </lineage>
</organism>
<dbReference type="InParanoid" id="A0A286UXP5"/>
<comment type="caution">
    <text evidence="2">The sequence shown here is derived from an EMBL/GenBank/DDBJ whole genome shotgun (WGS) entry which is preliminary data.</text>
</comment>
<protein>
    <submittedName>
        <fullName evidence="2">Uncharacterized protein</fullName>
    </submittedName>
</protein>
<feature type="region of interest" description="Disordered" evidence="1">
    <location>
        <begin position="143"/>
        <end position="180"/>
    </location>
</feature>
<feature type="region of interest" description="Disordered" evidence="1">
    <location>
        <begin position="70"/>
        <end position="129"/>
    </location>
</feature>
<evidence type="ECO:0000256" key="1">
    <source>
        <dbReference type="SAM" id="MobiDB-lite"/>
    </source>
</evidence>
<sequence>MPRRPPPTSLRLVKGPLPARGHAKHTLPSVPRPVLDASDLARVVTVSIPRVPEPRTHAGHNTVTTNMSSFSTMHASSSSEITLTRSSSLNNRTRQPSRRTVSRDLDSSGLLIPSPPSYSSTSISASRSSSSLPLVGFGGGVGMGSSGTGNTSPSSSSLYSSSSSPSRSNSGSPALVRGPWDHSRAVSIDVDSMLAMPKPVVVT</sequence>
<dbReference type="EMBL" id="NBII01000001">
    <property type="protein sequence ID" value="PAV24370.1"/>
    <property type="molecule type" value="Genomic_DNA"/>
</dbReference>
<name>A0A286UXP5_9AGAM</name>
<dbReference type="AlphaFoldDB" id="A0A286UXP5"/>
<feature type="compositionally biased region" description="Low complexity" evidence="1">
    <location>
        <begin position="107"/>
        <end position="129"/>
    </location>
</feature>
<reference evidence="2 3" key="1">
    <citation type="journal article" date="2017" name="Mol. Ecol.">
        <title>Comparative and population genomic landscape of Phellinus noxius: A hypervariable fungus causing root rot in trees.</title>
        <authorList>
            <person name="Chung C.L."/>
            <person name="Lee T.J."/>
            <person name="Akiba M."/>
            <person name="Lee H.H."/>
            <person name="Kuo T.H."/>
            <person name="Liu D."/>
            <person name="Ke H.M."/>
            <person name="Yokoi T."/>
            <person name="Roa M.B."/>
            <person name="Lu M.J."/>
            <person name="Chang Y.Y."/>
            <person name="Ann P.J."/>
            <person name="Tsai J.N."/>
            <person name="Chen C.Y."/>
            <person name="Tzean S.S."/>
            <person name="Ota Y."/>
            <person name="Hattori T."/>
            <person name="Sahashi N."/>
            <person name="Liou R.F."/>
            <person name="Kikuchi T."/>
            <person name="Tsai I.J."/>
        </authorList>
    </citation>
    <scope>NUCLEOTIDE SEQUENCE [LARGE SCALE GENOMIC DNA]</scope>
    <source>
        <strain evidence="2 3">FFPRI411160</strain>
    </source>
</reference>
<feature type="compositionally biased region" description="Low complexity" evidence="1">
    <location>
        <begin position="148"/>
        <end position="172"/>
    </location>
</feature>
<dbReference type="Proteomes" id="UP000217199">
    <property type="component" value="Unassembled WGS sequence"/>
</dbReference>
<dbReference type="OrthoDB" id="3165590at2759"/>
<evidence type="ECO:0000313" key="3">
    <source>
        <dbReference type="Proteomes" id="UP000217199"/>
    </source>
</evidence>
<gene>
    <name evidence="2" type="ORF">PNOK_0143800</name>
</gene>
<feature type="compositionally biased region" description="Low complexity" evidence="1">
    <location>
        <begin position="70"/>
        <end position="89"/>
    </location>
</feature>
<keyword evidence="3" id="KW-1185">Reference proteome</keyword>
<accession>A0A286UXP5</accession>
<evidence type="ECO:0000313" key="2">
    <source>
        <dbReference type="EMBL" id="PAV24370.1"/>
    </source>
</evidence>
<feature type="region of interest" description="Disordered" evidence="1">
    <location>
        <begin position="1"/>
        <end position="32"/>
    </location>
</feature>